<organism evidence="3 4">
    <name type="scientific">Starmerella bacillaris</name>
    <name type="common">Yeast</name>
    <name type="synonym">Candida zemplinina</name>
    <dbReference type="NCBI Taxonomy" id="1247836"/>
    <lineage>
        <taxon>Eukaryota</taxon>
        <taxon>Fungi</taxon>
        <taxon>Dikarya</taxon>
        <taxon>Ascomycota</taxon>
        <taxon>Saccharomycotina</taxon>
        <taxon>Dipodascomycetes</taxon>
        <taxon>Dipodascales</taxon>
        <taxon>Trichomonascaceae</taxon>
        <taxon>Starmerella</taxon>
    </lineage>
</organism>
<feature type="region of interest" description="Disordered" evidence="1">
    <location>
        <begin position="304"/>
        <end position="325"/>
    </location>
</feature>
<reference evidence="3 4" key="1">
    <citation type="journal article" date="2023" name="Elife">
        <title>Identification of key yeast species and microbe-microbe interactions impacting larval growth of Drosophila in the wild.</title>
        <authorList>
            <person name="Mure A."/>
            <person name="Sugiura Y."/>
            <person name="Maeda R."/>
            <person name="Honda K."/>
            <person name="Sakurai N."/>
            <person name="Takahashi Y."/>
            <person name="Watada M."/>
            <person name="Katoh T."/>
            <person name="Gotoh A."/>
            <person name="Gotoh Y."/>
            <person name="Taniguchi I."/>
            <person name="Nakamura K."/>
            <person name="Hayashi T."/>
            <person name="Katayama T."/>
            <person name="Uemura T."/>
            <person name="Hattori Y."/>
        </authorList>
    </citation>
    <scope>NUCLEOTIDE SEQUENCE [LARGE SCALE GENOMIC DNA]</scope>
    <source>
        <strain evidence="3 4">SB-73</strain>
    </source>
</reference>
<feature type="transmembrane region" description="Helical" evidence="2">
    <location>
        <begin position="52"/>
        <end position="71"/>
    </location>
</feature>
<sequence>MSSPFAGYSPDELKSLDCYLYYDSLGSDWTYPLGSLDDMMQARVIEAIHCGVRIGSAVVVSGLLFFVARSYKSTLFCMYQTNFLLMIISSALQLAYLLGFGASLTIFMTAGTMPVNNQNVSIASSVFQTILVMSLLGTLVCQIYVACGDQNRKIRYTVTAIAAVGCFPTYFIWLWRVVLVGIQNIDSTWNDLTWNSDITSGRWVFLGAWSAFAASTSFCSFILCAKLWIVNHKRASLGIQKFDPIKMLLTMAIQNSVIPAILAIISAAMSPNNFGAKSISASTIPITAVLLPMGYIWAQRHNSPPPSSSIFPHSPSDEKYATGSDSVKEYYLKTENTSP</sequence>
<keyword evidence="2" id="KW-0812">Transmembrane</keyword>
<feature type="transmembrane region" description="Helical" evidence="2">
    <location>
        <begin position="279"/>
        <end position="298"/>
    </location>
</feature>
<evidence type="ECO:0000256" key="1">
    <source>
        <dbReference type="SAM" id="MobiDB-lite"/>
    </source>
</evidence>
<dbReference type="EMBL" id="BTGC01000003">
    <property type="protein sequence ID" value="GMM50474.1"/>
    <property type="molecule type" value="Genomic_DNA"/>
</dbReference>
<proteinExistence type="predicted"/>
<dbReference type="GO" id="GO:0004932">
    <property type="term" value="F:mating-type factor pheromone receptor activity"/>
    <property type="evidence" value="ECO:0007669"/>
    <property type="project" value="InterPro"/>
</dbReference>
<name>A0AAV5RG60_STABA</name>
<dbReference type="PRINTS" id="PR00250">
    <property type="entry name" value="GPCRSTE2"/>
</dbReference>
<dbReference type="InterPro" id="IPR000366">
    <property type="entry name" value="GPCR_STE2"/>
</dbReference>
<protein>
    <submittedName>
        <fullName evidence="3">Alpha-factor pheromone receptor</fullName>
    </submittedName>
</protein>
<dbReference type="PANTHER" id="PTHR28009">
    <property type="entry name" value="PHEROMONE ALPHA FACTOR RECEPTOR"/>
    <property type="match status" value="1"/>
</dbReference>
<feature type="transmembrane region" description="Helical" evidence="2">
    <location>
        <begin position="83"/>
        <end position="110"/>
    </location>
</feature>
<feature type="transmembrane region" description="Helical" evidence="2">
    <location>
        <begin position="158"/>
        <end position="183"/>
    </location>
</feature>
<feature type="transmembrane region" description="Helical" evidence="2">
    <location>
        <begin position="248"/>
        <end position="267"/>
    </location>
</feature>
<feature type="transmembrane region" description="Helical" evidence="2">
    <location>
        <begin position="203"/>
        <end position="228"/>
    </location>
</feature>
<gene>
    <name evidence="3" type="ORF">DASB73_014320</name>
</gene>
<feature type="transmembrane region" description="Helical" evidence="2">
    <location>
        <begin position="122"/>
        <end position="146"/>
    </location>
</feature>
<feature type="compositionally biased region" description="Basic and acidic residues" evidence="1">
    <location>
        <begin position="315"/>
        <end position="325"/>
    </location>
</feature>
<dbReference type="InterPro" id="IPR027458">
    <property type="entry name" value="STE2_TM1-TM2_sf"/>
</dbReference>
<keyword evidence="2" id="KW-1133">Transmembrane helix</keyword>
<evidence type="ECO:0000313" key="3">
    <source>
        <dbReference type="EMBL" id="GMM50474.1"/>
    </source>
</evidence>
<dbReference type="GO" id="GO:0038038">
    <property type="term" value="C:G protein-coupled receptor homodimeric complex"/>
    <property type="evidence" value="ECO:0007669"/>
    <property type="project" value="TreeGrafter"/>
</dbReference>
<dbReference type="GO" id="GO:0000750">
    <property type="term" value="P:pheromone-dependent signal transduction involved in conjugation with cellular fusion"/>
    <property type="evidence" value="ECO:0007669"/>
    <property type="project" value="TreeGrafter"/>
</dbReference>
<dbReference type="PANTHER" id="PTHR28009:SF1">
    <property type="entry name" value="PHEROMONE ALPHA FACTOR RECEPTOR"/>
    <property type="match status" value="1"/>
</dbReference>
<evidence type="ECO:0000313" key="4">
    <source>
        <dbReference type="Proteomes" id="UP001362899"/>
    </source>
</evidence>
<keyword evidence="3" id="KW-0675">Receptor</keyword>
<dbReference type="Proteomes" id="UP001362899">
    <property type="component" value="Unassembled WGS sequence"/>
</dbReference>
<dbReference type="AlphaFoldDB" id="A0AAV5RG60"/>
<evidence type="ECO:0000256" key="2">
    <source>
        <dbReference type="SAM" id="Phobius"/>
    </source>
</evidence>
<keyword evidence="2" id="KW-0472">Membrane</keyword>
<accession>A0AAV5RG60</accession>
<comment type="caution">
    <text evidence="3">The sequence shown here is derived from an EMBL/GenBank/DDBJ whole genome shotgun (WGS) entry which is preliminary data.</text>
</comment>
<dbReference type="Pfam" id="PF02116">
    <property type="entry name" value="STE2"/>
    <property type="match status" value="1"/>
</dbReference>
<keyword evidence="4" id="KW-1185">Reference proteome</keyword>
<dbReference type="Gene3D" id="1.10.287.920">
    <property type="entry name" value="Pheromone alpha factor receptor"/>
    <property type="match status" value="1"/>
</dbReference>